<reference evidence="1 2" key="1">
    <citation type="journal article" date="2020" name="Microorganisms">
        <title>Osmotic Adaptation and Compatible Solute Biosynthesis of Phototrophic Bacteria as Revealed from Genome Analyses.</title>
        <authorList>
            <person name="Imhoff J.F."/>
            <person name="Rahn T."/>
            <person name="Kunzel S."/>
            <person name="Keller A."/>
            <person name="Neulinger S.C."/>
        </authorList>
    </citation>
    <scope>NUCLEOTIDE SEQUENCE [LARGE SCALE GENOMIC DNA]</scope>
    <source>
        <strain evidence="1 2">DSM 15116</strain>
    </source>
</reference>
<comment type="caution">
    <text evidence="1">The sequence shown here is derived from an EMBL/GenBank/DDBJ whole genome shotgun (WGS) entry which is preliminary data.</text>
</comment>
<proteinExistence type="predicted"/>
<dbReference type="Proteomes" id="UP000738126">
    <property type="component" value="Unassembled WGS sequence"/>
</dbReference>
<organism evidence="1 2">
    <name type="scientific">Halorhodospira neutriphila</name>
    <dbReference type="NCBI Taxonomy" id="168379"/>
    <lineage>
        <taxon>Bacteria</taxon>
        <taxon>Pseudomonadati</taxon>
        <taxon>Pseudomonadota</taxon>
        <taxon>Gammaproteobacteria</taxon>
        <taxon>Chromatiales</taxon>
        <taxon>Ectothiorhodospiraceae</taxon>
        <taxon>Halorhodospira</taxon>
    </lineage>
</organism>
<name>A0ABS1E3S3_9GAMM</name>
<protein>
    <submittedName>
        <fullName evidence="1">Uncharacterized protein</fullName>
    </submittedName>
</protein>
<gene>
    <name evidence="1" type="ORF">CKO13_00985</name>
</gene>
<sequence length="202" mass="21896">MERLLLSLDPTAISATLLVRTPGERLRLNLGGALLPGPVRRGRWDRRTLPVEAHPVYRLMYRLDACGYEPEAGVVAFEAYFRERGLSLAAAREKARRKGAALVRRYAGLVQGMAAEGYRPGRAPDEIGVAIARDGTLLKAPGGQHRFAAARLLGLDRVTAEVRYIHRDWQRGCSGLDPVSLCACIGERLGPACSLEGPVAAA</sequence>
<dbReference type="EMBL" id="NRSH01000005">
    <property type="protein sequence ID" value="MBK1725623.1"/>
    <property type="molecule type" value="Genomic_DNA"/>
</dbReference>
<keyword evidence="2" id="KW-1185">Reference proteome</keyword>
<evidence type="ECO:0000313" key="1">
    <source>
        <dbReference type="EMBL" id="MBK1725623.1"/>
    </source>
</evidence>
<accession>A0ABS1E3S3</accession>
<dbReference type="RefSeq" id="WP_200255971.1">
    <property type="nucleotide sequence ID" value="NZ_NRSH01000005.1"/>
</dbReference>
<evidence type="ECO:0000313" key="2">
    <source>
        <dbReference type="Proteomes" id="UP000738126"/>
    </source>
</evidence>